<comment type="caution">
    <text evidence="2">The sequence shown here is derived from an EMBL/GenBank/DDBJ whole genome shotgun (WGS) entry which is preliminary data.</text>
</comment>
<evidence type="ECO:0000256" key="1">
    <source>
        <dbReference type="SAM" id="Phobius"/>
    </source>
</evidence>
<accession>A0A2P8DUX6</accession>
<dbReference type="RefSeq" id="WP_106581169.1">
    <property type="nucleotide sequence ID" value="NZ_PYGA01000001.1"/>
</dbReference>
<organism evidence="2 3">
    <name type="scientific">Murinocardiopsis flavida</name>
    <dbReference type="NCBI Taxonomy" id="645275"/>
    <lineage>
        <taxon>Bacteria</taxon>
        <taxon>Bacillati</taxon>
        <taxon>Actinomycetota</taxon>
        <taxon>Actinomycetes</taxon>
        <taxon>Streptosporangiales</taxon>
        <taxon>Nocardiopsidaceae</taxon>
        <taxon>Murinocardiopsis</taxon>
    </lineage>
</organism>
<evidence type="ECO:0000313" key="3">
    <source>
        <dbReference type="Proteomes" id="UP000240542"/>
    </source>
</evidence>
<dbReference type="AlphaFoldDB" id="A0A2P8DUX6"/>
<keyword evidence="1" id="KW-1133">Transmembrane helix</keyword>
<feature type="transmembrane region" description="Helical" evidence="1">
    <location>
        <begin position="60"/>
        <end position="78"/>
    </location>
</feature>
<feature type="transmembrane region" description="Helical" evidence="1">
    <location>
        <begin position="33"/>
        <end position="53"/>
    </location>
</feature>
<keyword evidence="1" id="KW-0812">Transmembrane</keyword>
<sequence length="121" mass="12284">MKIFGHEPALIIAVVSASLSLLVVFGVPGVTDATAPLIVAVVTAVFAVATAFTTRPIAPAAFTGLITAVAALLAGYGLEFTGEQVAAVNAMVLAVLTLIARQQITPQVRTKTKAKPKGAKS</sequence>
<keyword evidence="3" id="KW-1185">Reference proteome</keyword>
<proteinExistence type="predicted"/>
<evidence type="ECO:0000313" key="2">
    <source>
        <dbReference type="EMBL" id="PSL01011.1"/>
    </source>
</evidence>
<protein>
    <submittedName>
        <fullName evidence="2">Uncharacterized protein</fullName>
    </submittedName>
</protein>
<feature type="transmembrane region" description="Helical" evidence="1">
    <location>
        <begin position="84"/>
        <end position="101"/>
    </location>
</feature>
<name>A0A2P8DUX6_9ACTN</name>
<keyword evidence="1" id="KW-0472">Membrane</keyword>
<dbReference type="EMBL" id="PYGA01000001">
    <property type="protein sequence ID" value="PSL01011.1"/>
    <property type="molecule type" value="Genomic_DNA"/>
</dbReference>
<reference evidence="2 3" key="1">
    <citation type="submission" date="2018-03" db="EMBL/GenBank/DDBJ databases">
        <title>Genomic Encyclopedia of Archaeal and Bacterial Type Strains, Phase II (KMG-II): from individual species to whole genera.</title>
        <authorList>
            <person name="Goeker M."/>
        </authorList>
    </citation>
    <scope>NUCLEOTIDE SEQUENCE [LARGE SCALE GENOMIC DNA]</scope>
    <source>
        <strain evidence="2 3">DSM 45312</strain>
    </source>
</reference>
<gene>
    <name evidence="2" type="ORF">CLV63_101490</name>
</gene>
<feature type="transmembrane region" description="Helical" evidence="1">
    <location>
        <begin position="9"/>
        <end position="27"/>
    </location>
</feature>
<dbReference type="Proteomes" id="UP000240542">
    <property type="component" value="Unassembled WGS sequence"/>
</dbReference>